<comment type="similarity">
    <text evidence="2">Belongs to the auxin efflux carrier (TC 2.A.69) family.</text>
</comment>
<dbReference type="GO" id="GO:0005886">
    <property type="term" value="C:plasma membrane"/>
    <property type="evidence" value="ECO:0007669"/>
    <property type="project" value="UniProtKB-SubCell"/>
</dbReference>
<feature type="transmembrane region" description="Helical" evidence="8">
    <location>
        <begin position="233"/>
        <end position="253"/>
    </location>
</feature>
<feature type="transmembrane region" description="Helical" evidence="8">
    <location>
        <begin position="199"/>
        <end position="221"/>
    </location>
</feature>
<keyword evidence="4" id="KW-1003">Cell membrane</keyword>
<keyword evidence="10" id="KW-1185">Reference proteome</keyword>
<evidence type="ECO:0000256" key="8">
    <source>
        <dbReference type="SAM" id="Phobius"/>
    </source>
</evidence>
<feature type="transmembrane region" description="Helical" evidence="8">
    <location>
        <begin position="104"/>
        <end position="123"/>
    </location>
</feature>
<name>A9IC67_BORPD</name>
<organism evidence="9 10">
    <name type="scientific">Bordetella petrii (strain ATCC BAA-461 / DSM 12804 / CCUG 43448 / CIP 107267 / Se-1111R)</name>
    <dbReference type="NCBI Taxonomy" id="340100"/>
    <lineage>
        <taxon>Bacteria</taxon>
        <taxon>Pseudomonadati</taxon>
        <taxon>Pseudomonadota</taxon>
        <taxon>Betaproteobacteria</taxon>
        <taxon>Burkholderiales</taxon>
        <taxon>Alcaligenaceae</taxon>
        <taxon>Bordetella</taxon>
    </lineage>
</organism>
<evidence type="ECO:0000256" key="6">
    <source>
        <dbReference type="ARBA" id="ARBA00022989"/>
    </source>
</evidence>
<dbReference type="EMBL" id="AM902716">
    <property type="protein sequence ID" value="CAP41529.1"/>
    <property type="molecule type" value="Genomic_DNA"/>
</dbReference>
<sequence length="317" mass="32678">MLVAMFATFLASLPVFGLIAAGAIAARTKVLADEAGDALNRYVTWLALPALLFKTVADARWDALWQPGFIASFCLSGLVTLAVAMLAARIFARRALAQSAIDSLNASYPNVGFMGFPLAVALLEPAALVPTTIAAILTMCVFFALTIVLVELGLNAGAGVWIVGKKVTKAVLRHPLIVAPACGLPFALADLAVPGPIASLASLLAASAAPCALAAIGLFMVRAKGENGTNETTGVAALIGGKLLLQPLLAWLFARYVFNLDAETVLVAVLMAALPTGTGSFMLAGHYRFDAALPARVIAGSTLLSIVAIALVVALLR</sequence>
<dbReference type="PANTHER" id="PTHR36838:SF3">
    <property type="entry name" value="TRANSPORTER AUXIN EFFLUX CARRIER EC FAMILY"/>
    <property type="match status" value="1"/>
</dbReference>
<keyword evidence="6 8" id="KW-1133">Transmembrane helix</keyword>
<dbReference type="InterPro" id="IPR038770">
    <property type="entry name" value="Na+/solute_symporter_sf"/>
</dbReference>
<keyword evidence="3" id="KW-0813">Transport</keyword>
<dbReference type="KEGG" id="bpt:Bpet1195"/>
<dbReference type="GO" id="GO:0055085">
    <property type="term" value="P:transmembrane transport"/>
    <property type="evidence" value="ECO:0007669"/>
    <property type="project" value="InterPro"/>
</dbReference>
<evidence type="ECO:0000313" key="9">
    <source>
        <dbReference type="EMBL" id="CAP41529.1"/>
    </source>
</evidence>
<dbReference type="PANTHER" id="PTHR36838">
    <property type="entry name" value="AUXIN EFFLUX CARRIER FAMILY PROTEIN"/>
    <property type="match status" value="1"/>
</dbReference>
<dbReference type="eggNOG" id="COG0679">
    <property type="taxonomic scope" value="Bacteria"/>
</dbReference>
<protein>
    <submittedName>
        <fullName evidence="9">Membrane protein</fullName>
    </submittedName>
</protein>
<gene>
    <name evidence="9" type="ordered locus">Bpet1195</name>
</gene>
<evidence type="ECO:0000256" key="4">
    <source>
        <dbReference type="ARBA" id="ARBA00022475"/>
    </source>
</evidence>
<feature type="transmembrane region" description="Helical" evidence="8">
    <location>
        <begin position="135"/>
        <end position="163"/>
    </location>
</feature>
<evidence type="ECO:0000256" key="1">
    <source>
        <dbReference type="ARBA" id="ARBA00004651"/>
    </source>
</evidence>
<dbReference type="InterPro" id="IPR004776">
    <property type="entry name" value="Mem_transp_PIN-like"/>
</dbReference>
<evidence type="ECO:0000313" key="10">
    <source>
        <dbReference type="Proteomes" id="UP000001225"/>
    </source>
</evidence>
<dbReference type="Pfam" id="PF03547">
    <property type="entry name" value="Mem_trans"/>
    <property type="match status" value="1"/>
</dbReference>
<feature type="transmembrane region" description="Helical" evidence="8">
    <location>
        <begin position="69"/>
        <end position="92"/>
    </location>
</feature>
<keyword evidence="5 8" id="KW-0812">Transmembrane</keyword>
<dbReference type="Proteomes" id="UP000001225">
    <property type="component" value="Chromosome"/>
</dbReference>
<accession>A9IC67</accession>
<evidence type="ECO:0000256" key="7">
    <source>
        <dbReference type="ARBA" id="ARBA00023136"/>
    </source>
</evidence>
<dbReference type="Gene3D" id="1.20.1530.20">
    <property type="match status" value="1"/>
</dbReference>
<evidence type="ECO:0000256" key="3">
    <source>
        <dbReference type="ARBA" id="ARBA00022448"/>
    </source>
</evidence>
<proteinExistence type="inferred from homology"/>
<evidence type="ECO:0000256" key="2">
    <source>
        <dbReference type="ARBA" id="ARBA00010145"/>
    </source>
</evidence>
<dbReference type="AlphaFoldDB" id="A9IC67"/>
<reference evidence="9 10" key="1">
    <citation type="journal article" date="2008" name="BMC Genomics">
        <title>The missing link: Bordetella petrii is endowed with both the metabolic versatility of environmental bacteria and virulence traits of pathogenic Bordetellae.</title>
        <authorList>
            <person name="Gross R."/>
            <person name="Guzman C.A."/>
            <person name="Sebaihia M."/>
            <person name="Martins Dos Santos V.A."/>
            <person name="Pieper D.H."/>
            <person name="Koebnik R."/>
            <person name="Lechner M."/>
            <person name="Bartels D."/>
            <person name="Buhrmester J."/>
            <person name="Choudhuri J.V."/>
            <person name="Ebensen T."/>
            <person name="Gaigalat L."/>
            <person name="Herrmann S."/>
            <person name="Khachane A.N."/>
            <person name="Larisch C."/>
            <person name="Link S."/>
            <person name="Linke B."/>
            <person name="Meyer F."/>
            <person name="Mormann S."/>
            <person name="Nakunst D."/>
            <person name="Rueckert C."/>
            <person name="Schneiker-Bekel S."/>
            <person name="Schulze K."/>
            <person name="Vorhoelter F.J."/>
            <person name="Yevsa T."/>
            <person name="Engle J.T."/>
            <person name="Goldman W.E."/>
            <person name="Puehler A."/>
            <person name="Goebel U.B."/>
            <person name="Goesmann A."/>
            <person name="Bloecker H."/>
            <person name="Kaiser O."/>
            <person name="Martinez-Arias R."/>
        </authorList>
    </citation>
    <scope>NUCLEOTIDE SEQUENCE [LARGE SCALE GENOMIC DNA]</scope>
    <source>
        <strain evidence="10">ATCC BAA-461 / DSM 12804 / CCUG 43448 / CIP 107267 / Se-1111R</strain>
    </source>
</reference>
<feature type="transmembrane region" description="Helical" evidence="8">
    <location>
        <begin position="175"/>
        <end position="193"/>
    </location>
</feature>
<feature type="transmembrane region" description="Helical" evidence="8">
    <location>
        <begin position="297"/>
        <end position="316"/>
    </location>
</feature>
<feature type="transmembrane region" description="Helical" evidence="8">
    <location>
        <begin position="265"/>
        <end position="285"/>
    </location>
</feature>
<comment type="subcellular location">
    <subcellularLocation>
        <location evidence="1">Cell membrane</location>
        <topology evidence="1">Multi-pass membrane protein</topology>
    </subcellularLocation>
</comment>
<evidence type="ECO:0000256" key="5">
    <source>
        <dbReference type="ARBA" id="ARBA00022692"/>
    </source>
</evidence>
<dbReference type="STRING" id="94624.Bpet1195"/>
<keyword evidence="7 8" id="KW-0472">Membrane</keyword>